<feature type="transmembrane region" description="Helical" evidence="7">
    <location>
        <begin position="670"/>
        <end position="690"/>
    </location>
</feature>
<feature type="transmembrane region" description="Helical" evidence="7">
    <location>
        <begin position="20"/>
        <end position="40"/>
    </location>
</feature>
<feature type="domain" description="SSD" evidence="8">
    <location>
        <begin position="547"/>
        <end position="705"/>
    </location>
</feature>
<protein>
    <submittedName>
        <fullName evidence="9">MMPL family transporter</fullName>
    </submittedName>
</protein>
<keyword evidence="3" id="KW-1003">Cell membrane</keyword>
<evidence type="ECO:0000256" key="7">
    <source>
        <dbReference type="SAM" id="Phobius"/>
    </source>
</evidence>
<dbReference type="Pfam" id="PF03176">
    <property type="entry name" value="MMPL"/>
    <property type="match status" value="2"/>
</dbReference>
<feature type="transmembrane region" description="Helical" evidence="7">
    <location>
        <begin position="336"/>
        <end position="359"/>
    </location>
</feature>
<evidence type="ECO:0000313" key="9">
    <source>
        <dbReference type="EMBL" id="GAA1783212.1"/>
    </source>
</evidence>
<feature type="transmembrane region" description="Helical" evidence="7">
    <location>
        <begin position="303"/>
        <end position="324"/>
    </location>
</feature>
<keyword evidence="5 7" id="KW-1133">Transmembrane helix</keyword>
<feature type="transmembrane region" description="Helical" evidence="7">
    <location>
        <begin position="610"/>
        <end position="631"/>
    </location>
</feature>
<feature type="transmembrane region" description="Helical" evidence="7">
    <location>
        <begin position="643"/>
        <end position="664"/>
    </location>
</feature>
<sequence>MSSPAPEAPPTPRRSARPRWLAALVALVWLVLAGVGGPLVGRLAEVQKNDNASFVPANAESTKVANFLAKASDTNDLPYLIVLEAPQKLSEAQLGVAAQLKEELPSLPLAALGAGRTIGEFVGSPGAGPIPSADGKAALIILNLDSAKADDTIAGTTPMYEAALEIRSVLEERLAASGMTGYLAGPGGLLADFVTAFEGIDGVLLGVALVVVLVILLIVYRSPILPFAVLLSALFGLSVAALAVFPLAKAGAIDLSGQSQGIMFILVVGAATDYALLLVSRYREALHDTDSAWVALRSAWRGAVEPILASGATVILGLLCLMLSDLGSTAGLGPVGALGIAGAMLATLTFLPAILLLIGRRVFWPAVPKLDHAHLEDAIDRRGIWGRVARMVGEHPRRTWVLTLAGLLAFAAFLPTFKADGVSADELFLTDTPSVAGNAALARHFPAGSGAPVQVVVPQGKADAVVERLRTEEGLAEPMIGLAPGTPVVPVDGQVLVQATLTVASDSPQATKIVERLRSDLDAVSPEAIVGGNTAVSLDVLNATERDLKVIIPAILIVIFLVLALLLRAIVAPLLLVIANVISFATTIGVAALVFNHLFDFPNSDPATPLYGFVFLVALGIDYSIFLMTRVREESVRRGTRRGILVGLAVTGGVITSAGIVLAATFSSLAVLPLIFLVQIGFIVAFGVLLDTLIVRSLLVPALSYDVGSRIWWPSRLARESEPE</sequence>
<gene>
    <name evidence="9" type="ORF">GCM10009811_05790</name>
</gene>
<feature type="transmembrane region" description="Helical" evidence="7">
    <location>
        <begin position="574"/>
        <end position="598"/>
    </location>
</feature>
<evidence type="ECO:0000256" key="3">
    <source>
        <dbReference type="ARBA" id="ARBA00022475"/>
    </source>
</evidence>
<name>A0ABN2LC94_9MICO</name>
<dbReference type="RefSeq" id="WP_344081041.1">
    <property type="nucleotide sequence ID" value="NZ_BAAAPO010000009.1"/>
</dbReference>
<evidence type="ECO:0000259" key="8">
    <source>
        <dbReference type="PROSITE" id="PS50156"/>
    </source>
</evidence>
<comment type="similarity">
    <text evidence="2">Belongs to the resistance-nodulation-cell division (RND) (TC 2.A.6) family. MmpL subfamily.</text>
</comment>
<dbReference type="PROSITE" id="PS50156">
    <property type="entry name" value="SSD"/>
    <property type="match status" value="1"/>
</dbReference>
<dbReference type="SUPFAM" id="SSF82866">
    <property type="entry name" value="Multidrug efflux transporter AcrB transmembrane domain"/>
    <property type="match status" value="2"/>
</dbReference>
<feature type="transmembrane region" description="Helical" evidence="7">
    <location>
        <begin position="203"/>
        <end position="220"/>
    </location>
</feature>
<dbReference type="InterPro" id="IPR004869">
    <property type="entry name" value="MMPL_dom"/>
</dbReference>
<evidence type="ECO:0000256" key="1">
    <source>
        <dbReference type="ARBA" id="ARBA00004651"/>
    </source>
</evidence>
<reference evidence="9 10" key="1">
    <citation type="journal article" date="2019" name="Int. J. Syst. Evol. Microbiol.">
        <title>The Global Catalogue of Microorganisms (GCM) 10K type strain sequencing project: providing services to taxonomists for standard genome sequencing and annotation.</title>
        <authorList>
            <consortium name="The Broad Institute Genomics Platform"/>
            <consortium name="The Broad Institute Genome Sequencing Center for Infectious Disease"/>
            <person name="Wu L."/>
            <person name="Ma J."/>
        </authorList>
    </citation>
    <scope>NUCLEOTIDE SEQUENCE [LARGE SCALE GENOMIC DNA]</scope>
    <source>
        <strain evidence="9 10">JCM 15592</strain>
    </source>
</reference>
<dbReference type="PANTHER" id="PTHR33406:SF6">
    <property type="entry name" value="MEMBRANE PROTEIN YDGH-RELATED"/>
    <property type="match status" value="1"/>
</dbReference>
<dbReference type="EMBL" id="BAAAPO010000009">
    <property type="protein sequence ID" value="GAA1783212.1"/>
    <property type="molecule type" value="Genomic_DNA"/>
</dbReference>
<dbReference type="PANTHER" id="PTHR33406">
    <property type="entry name" value="MEMBRANE PROTEIN MJ1562-RELATED"/>
    <property type="match status" value="1"/>
</dbReference>
<dbReference type="Proteomes" id="UP001499938">
    <property type="component" value="Unassembled WGS sequence"/>
</dbReference>
<dbReference type="InterPro" id="IPR000731">
    <property type="entry name" value="SSD"/>
</dbReference>
<evidence type="ECO:0000313" key="10">
    <source>
        <dbReference type="Proteomes" id="UP001499938"/>
    </source>
</evidence>
<evidence type="ECO:0000256" key="4">
    <source>
        <dbReference type="ARBA" id="ARBA00022692"/>
    </source>
</evidence>
<proteinExistence type="inferred from homology"/>
<feature type="transmembrane region" description="Helical" evidence="7">
    <location>
        <begin position="174"/>
        <end position="197"/>
    </location>
</feature>
<comment type="caution">
    <text evidence="9">The sequence shown here is derived from an EMBL/GenBank/DDBJ whole genome shotgun (WGS) entry which is preliminary data.</text>
</comment>
<comment type="subcellular location">
    <subcellularLocation>
        <location evidence="1">Cell membrane</location>
        <topology evidence="1">Multi-pass membrane protein</topology>
    </subcellularLocation>
</comment>
<evidence type="ECO:0000256" key="2">
    <source>
        <dbReference type="ARBA" id="ARBA00010157"/>
    </source>
</evidence>
<dbReference type="Gene3D" id="1.20.1640.10">
    <property type="entry name" value="Multidrug efflux transporter AcrB transmembrane domain"/>
    <property type="match status" value="2"/>
</dbReference>
<keyword evidence="10" id="KW-1185">Reference proteome</keyword>
<feature type="transmembrane region" description="Helical" evidence="7">
    <location>
        <begin position="260"/>
        <end position="282"/>
    </location>
</feature>
<dbReference type="InterPro" id="IPR050545">
    <property type="entry name" value="Mycobact_MmpL"/>
</dbReference>
<feature type="transmembrane region" description="Helical" evidence="7">
    <location>
        <begin position="399"/>
        <end position="417"/>
    </location>
</feature>
<keyword evidence="6 7" id="KW-0472">Membrane</keyword>
<feature type="transmembrane region" description="Helical" evidence="7">
    <location>
        <begin position="227"/>
        <end position="248"/>
    </location>
</feature>
<organism evidence="9 10">
    <name type="scientific">Nostocoides veronense</name>
    <dbReference type="NCBI Taxonomy" id="330836"/>
    <lineage>
        <taxon>Bacteria</taxon>
        <taxon>Bacillati</taxon>
        <taxon>Actinomycetota</taxon>
        <taxon>Actinomycetes</taxon>
        <taxon>Micrococcales</taxon>
        <taxon>Intrasporangiaceae</taxon>
        <taxon>Nostocoides</taxon>
    </lineage>
</organism>
<accession>A0ABN2LC94</accession>
<evidence type="ECO:0000256" key="6">
    <source>
        <dbReference type="ARBA" id="ARBA00023136"/>
    </source>
</evidence>
<keyword evidence="4 7" id="KW-0812">Transmembrane</keyword>
<feature type="transmembrane region" description="Helical" evidence="7">
    <location>
        <begin position="550"/>
        <end position="567"/>
    </location>
</feature>
<evidence type="ECO:0000256" key="5">
    <source>
        <dbReference type="ARBA" id="ARBA00022989"/>
    </source>
</evidence>